<evidence type="ECO:0000256" key="1">
    <source>
        <dbReference type="SAM" id="SignalP"/>
    </source>
</evidence>
<name>A0AAV2RH71_MEGNR</name>
<evidence type="ECO:0000313" key="3">
    <source>
        <dbReference type="Proteomes" id="UP001497623"/>
    </source>
</evidence>
<keyword evidence="3" id="KW-1185">Reference proteome</keyword>
<proteinExistence type="predicted"/>
<keyword evidence="1" id="KW-0732">Signal</keyword>
<dbReference type="AlphaFoldDB" id="A0AAV2RH71"/>
<dbReference type="EMBL" id="CAXKWB010021702">
    <property type="protein sequence ID" value="CAL4123360.1"/>
    <property type="molecule type" value="Genomic_DNA"/>
</dbReference>
<dbReference type="Proteomes" id="UP001497623">
    <property type="component" value="Unassembled WGS sequence"/>
</dbReference>
<sequence length="171" mass="19507">MFALRSFLVLLVVAAVHGWNRPETVTRHRYTTITLPQSTVTRTKTVTDKYYTDVINTGLVTITETFTNLFTNRETITTTSTGTSNYVVTTTNVQVVVETDTTQLQIVSTWTATSTVFITATKTVEVPLILTHTKIYTTEEIFPVYRTKKFFQIEKSMTTTRIRTTITRNFN</sequence>
<reference evidence="2 3" key="1">
    <citation type="submission" date="2024-05" db="EMBL/GenBank/DDBJ databases">
        <authorList>
            <person name="Wallberg A."/>
        </authorList>
    </citation>
    <scope>NUCLEOTIDE SEQUENCE [LARGE SCALE GENOMIC DNA]</scope>
</reference>
<accession>A0AAV2RH71</accession>
<feature type="chain" id="PRO_5043886908" evidence="1">
    <location>
        <begin position="19"/>
        <end position="171"/>
    </location>
</feature>
<evidence type="ECO:0000313" key="2">
    <source>
        <dbReference type="EMBL" id="CAL4123360.1"/>
    </source>
</evidence>
<comment type="caution">
    <text evidence="2">The sequence shown here is derived from an EMBL/GenBank/DDBJ whole genome shotgun (WGS) entry which is preliminary data.</text>
</comment>
<organism evidence="2 3">
    <name type="scientific">Meganyctiphanes norvegica</name>
    <name type="common">Northern krill</name>
    <name type="synonym">Thysanopoda norvegica</name>
    <dbReference type="NCBI Taxonomy" id="48144"/>
    <lineage>
        <taxon>Eukaryota</taxon>
        <taxon>Metazoa</taxon>
        <taxon>Ecdysozoa</taxon>
        <taxon>Arthropoda</taxon>
        <taxon>Crustacea</taxon>
        <taxon>Multicrustacea</taxon>
        <taxon>Malacostraca</taxon>
        <taxon>Eumalacostraca</taxon>
        <taxon>Eucarida</taxon>
        <taxon>Euphausiacea</taxon>
        <taxon>Euphausiidae</taxon>
        <taxon>Meganyctiphanes</taxon>
    </lineage>
</organism>
<feature type="signal peptide" evidence="1">
    <location>
        <begin position="1"/>
        <end position="18"/>
    </location>
</feature>
<protein>
    <submittedName>
        <fullName evidence="2">Uncharacterized protein</fullName>
    </submittedName>
</protein>
<gene>
    <name evidence="2" type="ORF">MNOR_LOCUS24026</name>
</gene>